<dbReference type="InterPro" id="IPR000873">
    <property type="entry name" value="AMP-dep_synth/lig_dom"/>
</dbReference>
<dbReference type="SUPFAM" id="SSF56801">
    <property type="entry name" value="Acetyl-CoA synthetase-like"/>
    <property type="match status" value="1"/>
</dbReference>
<dbReference type="InterPro" id="IPR045851">
    <property type="entry name" value="AMP-bd_C_sf"/>
</dbReference>
<proteinExistence type="predicted"/>
<dbReference type="Gene3D" id="3.30.300.30">
    <property type="match status" value="1"/>
</dbReference>
<sequence length="455" mass="49160">MSLTLEQRLDTLPAGAEVAWCGQQYVTAGQLRADVATLAGWLAAHPARHWALCLDDAYAFTVALLACGMAGCVAVLPGHRRPAGLEEQAPYIEALLVDGDWSSAVLSFPVCHWQAVMAAPLSAAPTTPWPAPLSVLMFTSGSTGVPQAILKQERELLAEVEIQAGLWADALAGAVILATVSQQHIYGLLFRILLPLRLGLPLAAATCTTPEQLQAAVRGLMRPWALISSPAFLEHLDPDLSCPGARWLVSSGGPLSASGAALSQRCLGLSPVELYGSSETGGIAWRQQHGSDWMLLPGLTLSVDAAETWWLTSPFLPAGQRWALSDRLVWQENGFRLLGRADRVIKLAEKRISLDEVERRLRAVPWIAEAAVVPLEIGGRRCLGAVLIPSAEGWRLHATLGEGRLLLQLRQALRPWLEPVALPRRLRCLSAMPVNSQGKRPYAVLKELFDVAIEC</sequence>
<dbReference type="EMBL" id="JBHSAF010000007">
    <property type="protein sequence ID" value="MFC3913562.1"/>
    <property type="molecule type" value="Genomic_DNA"/>
</dbReference>
<keyword evidence="1" id="KW-0436">Ligase</keyword>
<dbReference type="PANTHER" id="PTHR43767:SF8">
    <property type="entry name" value="LONG-CHAIN-FATTY-ACID--COA LIGASE"/>
    <property type="match status" value="1"/>
</dbReference>
<organism evidence="3 4">
    <name type="scientific">Pseudaeromonas sharmana</name>
    <dbReference type="NCBI Taxonomy" id="328412"/>
    <lineage>
        <taxon>Bacteria</taxon>
        <taxon>Pseudomonadati</taxon>
        <taxon>Pseudomonadota</taxon>
        <taxon>Gammaproteobacteria</taxon>
        <taxon>Aeromonadales</taxon>
        <taxon>Aeromonadaceae</taxon>
        <taxon>Pseudaeromonas</taxon>
    </lineage>
</organism>
<name>A0ABV8CNU6_9GAMM</name>
<dbReference type="InterPro" id="IPR042099">
    <property type="entry name" value="ANL_N_sf"/>
</dbReference>
<evidence type="ECO:0000313" key="3">
    <source>
        <dbReference type="EMBL" id="MFC3913562.1"/>
    </source>
</evidence>
<evidence type="ECO:0000313" key="4">
    <source>
        <dbReference type="Proteomes" id="UP001595692"/>
    </source>
</evidence>
<dbReference type="Gene3D" id="3.40.50.12780">
    <property type="entry name" value="N-terminal domain of ligase-like"/>
    <property type="match status" value="1"/>
</dbReference>
<feature type="domain" description="AMP-dependent synthetase/ligase" evidence="2">
    <location>
        <begin position="124"/>
        <end position="291"/>
    </location>
</feature>
<keyword evidence="4" id="KW-1185">Reference proteome</keyword>
<dbReference type="PANTHER" id="PTHR43767">
    <property type="entry name" value="LONG-CHAIN-FATTY-ACID--COA LIGASE"/>
    <property type="match status" value="1"/>
</dbReference>
<dbReference type="RefSeq" id="WP_377151939.1">
    <property type="nucleotide sequence ID" value="NZ_JBHSAF010000007.1"/>
</dbReference>
<reference evidence="4" key="1">
    <citation type="journal article" date="2019" name="Int. J. Syst. Evol. Microbiol.">
        <title>The Global Catalogue of Microorganisms (GCM) 10K type strain sequencing project: providing services to taxonomists for standard genome sequencing and annotation.</title>
        <authorList>
            <consortium name="The Broad Institute Genomics Platform"/>
            <consortium name="The Broad Institute Genome Sequencing Center for Infectious Disease"/>
            <person name="Wu L."/>
            <person name="Ma J."/>
        </authorList>
    </citation>
    <scope>NUCLEOTIDE SEQUENCE [LARGE SCALE GENOMIC DNA]</scope>
    <source>
        <strain evidence="4">CCUG 54939</strain>
    </source>
</reference>
<dbReference type="Pfam" id="PF00501">
    <property type="entry name" value="AMP-binding"/>
    <property type="match status" value="1"/>
</dbReference>
<gene>
    <name evidence="3" type="ORF">ACFOSS_08795</name>
</gene>
<evidence type="ECO:0000256" key="1">
    <source>
        <dbReference type="ARBA" id="ARBA00022598"/>
    </source>
</evidence>
<dbReference type="InterPro" id="IPR050237">
    <property type="entry name" value="ATP-dep_AMP-bd_enzyme"/>
</dbReference>
<comment type="caution">
    <text evidence="3">The sequence shown here is derived from an EMBL/GenBank/DDBJ whole genome shotgun (WGS) entry which is preliminary data.</text>
</comment>
<dbReference type="Proteomes" id="UP001595692">
    <property type="component" value="Unassembled WGS sequence"/>
</dbReference>
<evidence type="ECO:0000259" key="2">
    <source>
        <dbReference type="Pfam" id="PF00501"/>
    </source>
</evidence>
<accession>A0ABV8CNU6</accession>
<protein>
    <submittedName>
        <fullName evidence="3">AMP-binding protein</fullName>
    </submittedName>
</protein>